<evidence type="ECO:0000313" key="1">
    <source>
        <dbReference type="EMBL" id="JAP90885.1"/>
    </source>
</evidence>
<protein>
    <submittedName>
        <fullName evidence="1">Leucine rich repeats-containing protein</fullName>
    </submittedName>
</protein>
<reference evidence="1" key="1">
    <citation type="submission" date="2015-07" db="EMBL/GenBank/DDBJ databases">
        <title>Adaptation to a free-living lifestyle via gene acquisitions in the diplomonad Trepomonas sp. PC1.</title>
        <authorList>
            <person name="Xu F."/>
            <person name="Jerlstrom-Hultqvist J."/>
            <person name="Kolisko M."/>
            <person name="Simpson A.G.B."/>
            <person name="Roger A.J."/>
            <person name="Svard S.G."/>
            <person name="Andersson J.O."/>
        </authorList>
    </citation>
    <scope>NUCLEOTIDE SEQUENCE</scope>
    <source>
        <strain evidence="1">PC1</strain>
    </source>
</reference>
<dbReference type="InterPro" id="IPR032675">
    <property type="entry name" value="LRR_dom_sf"/>
</dbReference>
<dbReference type="InterPro" id="IPR026906">
    <property type="entry name" value="LRR_5"/>
</dbReference>
<dbReference type="Pfam" id="PF13306">
    <property type="entry name" value="LRR_5"/>
    <property type="match status" value="2"/>
</dbReference>
<accession>A0A146K4U2</accession>
<proteinExistence type="predicted"/>
<dbReference type="Gene3D" id="3.80.10.10">
    <property type="entry name" value="Ribonuclease Inhibitor"/>
    <property type="match status" value="2"/>
</dbReference>
<dbReference type="EMBL" id="GDID01005721">
    <property type="protein sequence ID" value="JAP90885.1"/>
    <property type="molecule type" value="Transcribed_RNA"/>
</dbReference>
<dbReference type="PANTHER" id="PTHR45661">
    <property type="entry name" value="SURFACE ANTIGEN"/>
    <property type="match status" value="1"/>
</dbReference>
<dbReference type="InterPro" id="IPR053139">
    <property type="entry name" value="Surface_bspA-like"/>
</dbReference>
<dbReference type="PANTHER" id="PTHR45661:SF3">
    <property type="entry name" value="IG-LIKE DOMAIN-CONTAINING PROTEIN"/>
    <property type="match status" value="1"/>
</dbReference>
<dbReference type="AlphaFoldDB" id="A0A146K4U2"/>
<sequence length="396" mass="45430">MQNQPIFYIIAPFLIEIGDKTFTKFSNLILIFAPMLQQVGKSAFQQCFMLRRVIGDNISIVQQNAFDDCYSLRDFSFENVTQLEPSCFMNCGFKSIKLQNVNDFDVTQCFDSQFQLENLDLPDSTTLNGDHIYSCDNLAVIKLPAVKELKLGDEFASVKVTSDSSEAAKLNRKISDFVQTDVKIDEQRVKDLKLNICGEFGRILYSRNFDANFNHKKLKSVFLLNTTNIPVQAFHQHYLLNSAFCPNCAEVSREAFSECLNLVRFRSRKLAVIKEKAFYYCNCLAQIDCSQLKLISPQSFSYCNSLVNLELPLIEELHNSFEGCTGLLQIIAPNLGQDYYGNFYVVTLSNKNARKRFQEILIDEFQERKRLKAILGLQKQKCAVQRQQIKNLKTVE</sequence>
<name>A0A146K4U2_9EUKA</name>
<dbReference type="SUPFAM" id="SSF52058">
    <property type="entry name" value="L domain-like"/>
    <property type="match status" value="2"/>
</dbReference>
<gene>
    <name evidence="1" type="ORF">TPC1_17676</name>
</gene>
<organism evidence="1">
    <name type="scientific">Trepomonas sp. PC1</name>
    <dbReference type="NCBI Taxonomy" id="1076344"/>
    <lineage>
        <taxon>Eukaryota</taxon>
        <taxon>Metamonada</taxon>
        <taxon>Diplomonadida</taxon>
        <taxon>Hexamitidae</taxon>
        <taxon>Hexamitinae</taxon>
        <taxon>Trepomonas</taxon>
    </lineage>
</organism>